<dbReference type="Proteomes" id="UP000887579">
    <property type="component" value="Unplaced"/>
</dbReference>
<accession>A0AC34GFE7</accession>
<protein>
    <submittedName>
        <fullName evidence="2">VWFA domain-containing protein</fullName>
    </submittedName>
</protein>
<dbReference type="WBParaSite" id="ES5_v2.g28265.t1">
    <property type="protein sequence ID" value="ES5_v2.g28265.t1"/>
    <property type="gene ID" value="ES5_v2.g28265"/>
</dbReference>
<organism evidence="1 2">
    <name type="scientific">Panagrolaimus sp. ES5</name>
    <dbReference type="NCBI Taxonomy" id="591445"/>
    <lineage>
        <taxon>Eukaryota</taxon>
        <taxon>Metazoa</taxon>
        <taxon>Ecdysozoa</taxon>
        <taxon>Nematoda</taxon>
        <taxon>Chromadorea</taxon>
        <taxon>Rhabditida</taxon>
        <taxon>Tylenchina</taxon>
        <taxon>Panagrolaimomorpha</taxon>
        <taxon>Panagrolaimoidea</taxon>
        <taxon>Panagrolaimidae</taxon>
        <taxon>Panagrolaimus</taxon>
    </lineage>
</organism>
<evidence type="ECO:0000313" key="1">
    <source>
        <dbReference type="Proteomes" id="UP000887579"/>
    </source>
</evidence>
<reference evidence="2" key="1">
    <citation type="submission" date="2022-11" db="UniProtKB">
        <authorList>
            <consortium name="WormBaseParasite"/>
        </authorList>
    </citation>
    <scope>IDENTIFICATION</scope>
</reference>
<name>A0AC34GFE7_9BILA</name>
<proteinExistence type="predicted"/>
<evidence type="ECO:0000313" key="2">
    <source>
        <dbReference type="WBParaSite" id="ES5_v2.g28265.t1"/>
    </source>
</evidence>
<sequence length="195" mass="21165">MFVSTFMPIPYDIPGQAQYWVNNYKSPNNTATAQDFINNAQKMAKCKPPGKDLIFIVDSSGSIGSHDFELARSFIVSIINNSREDSNNRVGIVRFSTSAVLISSLTYDMDNATEIVENMYYDAGSTNIQAGLDMANEMFMSDGRIEVPNVAILITDGKANEGGPPGPAADNLKSLGVNLFTIGVGSQATTDLLYW</sequence>